<dbReference type="EC" id="3.4.21.62" evidence="6"/>
<dbReference type="GO" id="GO:0004252">
    <property type="term" value="F:serine-type endopeptidase activity"/>
    <property type="evidence" value="ECO:0007669"/>
    <property type="project" value="UniProtKB-UniRule"/>
</dbReference>
<dbReference type="PANTHER" id="PTHR43806:SF67">
    <property type="entry name" value="EGF-LIKE DOMAIN-CONTAINING PROTEIN"/>
    <property type="match status" value="1"/>
</dbReference>
<evidence type="ECO:0000256" key="2">
    <source>
        <dbReference type="ARBA" id="ARBA00022670"/>
    </source>
</evidence>
<dbReference type="GO" id="GO:0006508">
    <property type="term" value="P:proteolysis"/>
    <property type="evidence" value="ECO:0007669"/>
    <property type="project" value="UniProtKB-KW"/>
</dbReference>
<evidence type="ECO:0000256" key="1">
    <source>
        <dbReference type="ARBA" id="ARBA00011073"/>
    </source>
</evidence>
<dbReference type="AlphaFoldDB" id="A0A6G0X861"/>
<feature type="domain" description="Peptidase S8/S53" evidence="9">
    <location>
        <begin position="164"/>
        <end position="471"/>
    </location>
</feature>
<keyword evidence="3 7" id="KW-0378">Hydrolase</keyword>
<dbReference type="Pfam" id="PF00082">
    <property type="entry name" value="Peptidase_S8"/>
    <property type="match status" value="1"/>
</dbReference>
<dbReference type="PROSITE" id="PS51892">
    <property type="entry name" value="SUBTILASE"/>
    <property type="match status" value="1"/>
</dbReference>
<dbReference type="InterPro" id="IPR000209">
    <property type="entry name" value="Peptidase_S8/S53_dom"/>
</dbReference>
<dbReference type="VEuPathDB" id="FungiDB:AeMF1_002308"/>
<comment type="caution">
    <text evidence="10">The sequence shown here is derived from an EMBL/GenBank/DDBJ whole genome shotgun (WGS) entry which is preliminary data.</text>
</comment>
<feature type="active site" description="Charge relay system" evidence="7">
    <location>
        <position position="173"/>
    </location>
</feature>
<reference evidence="10 11" key="1">
    <citation type="submission" date="2019-07" db="EMBL/GenBank/DDBJ databases">
        <title>Genomics analysis of Aphanomyces spp. identifies a new class of oomycete effector associated with host adaptation.</title>
        <authorList>
            <person name="Gaulin E."/>
        </authorList>
    </citation>
    <scope>NUCLEOTIDE SEQUENCE [LARGE SCALE GENOMIC DNA]</scope>
    <source>
        <strain evidence="10 11">ATCC 201684</strain>
    </source>
</reference>
<dbReference type="InterPro" id="IPR036852">
    <property type="entry name" value="Peptidase_S8/S53_dom_sf"/>
</dbReference>
<evidence type="ECO:0000256" key="5">
    <source>
        <dbReference type="ARBA" id="ARBA00023529"/>
    </source>
</evidence>
<evidence type="ECO:0000259" key="9">
    <source>
        <dbReference type="Pfam" id="PF00082"/>
    </source>
</evidence>
<evidence type="ECO:0000313" key="10">
    <source>
        <dbReference type="EMBL" id="KAF0736265.1"/>
    </source>
</evidence>
<dbReference type="InterPro" id="IPR015500">
    <property type="entry name" value="Peptidase_S8_subtilisin-rel"/>
</dbReference>
<dbReference type="PRINTS" id="PR00723">
    <property type="entry name" value="SUBTILISIN"/>
</dbReference>
<feature type="signal peptide" evidence="8">
    <location>
        <begin position="1"/>
        <end position="16"/>
    </location>
</feature>
<feature type="active site" description="Charge relay system" evidence="7">
    <location>
        <position position="209"/>
    </location>
</feature>
<keyword evidence="8" id="KW-0732">Signal</keyword>
<keyword evidence="2 7" id="KW-0645">Protease</keyword>
<dbReference type="InterPro" id="IPR023828">
    <property type="entry name" value="Peptidase_S8_Ser-AS"/>
</dbReference>
<organism evidence="10 11">
    <name type="scientific">Aphanomyces euteiches</name>
    <dbReference type="NCBI Taxonomy" id="100861"/>
    <lineage>
        <taxon>Eukaryota</taxon>
        <taxon>Sar</taxon>
        <taxon>Stramenopiles</taxon>
        <taxon>Oomycota</taxon>
        <taxon>Saprolegniomycetes</taxon>
        <taxon>Saprolegniales</taxon>
        <taxon>Verrucalvaceae</taxon>
        <taxon>Aphanomyces</taxon>
    </lineage>
</organism>
<proteinExistence type="inferred from homology"/>
<dbReference type="EMBL" id="VJMJ01000089">
    <property type="protein sequence ID" value="KAF0736265.1"/>
    <property type="molecule type" value="Genomic_DNA"/>
</dbReference>
<evidence type="ECO:0000256" key="3">
    <source>
        <dbReference type="ARBA" id="ARBA00022801"/>
    </source>
</evidence>
<feature type="chain" id="PRO_5026006915" description="subtilisin" evidence="8">
    <location>
        <begin position="17"/>
        <end position="492"/>
    </location>
</feature>
<dbReference type="InterPro" id="IPR050131">
    <property type="entry name" value="Peptidase_S8_subtilisin-like"/>
</dbReference>
<keyword evidence="11" id="KW-1185">Reference proteome</keyword>
<evidence type="ECO:0000256" key="4">
    <source>
        <dbReference type="ARBA" id="ARBA00022825"/>
    </source>
</evidence>
<evidence type="ECO:0000256" key="8">
    <source>
        <dbReference type="SAM" id="SignalP"/>
    </source>
</evidence>
<evidence type="ECO:0000256" key="7">
    <source>
        <dbReference type="PROSITE-ProRule" id="PRU01240"/>
    </source>
</evidence>
<evidence type="ECO:0000256" key="6">
    <source>
        <dbReference type="ARBA" id="ARBA00023619"/>
    </source>
</evidence>
<feature type="active site" description="Charge relay system" evidence="7">
    <location>
        <position position="393"/>
    </location>
</feature>
<dbReference type="SUPFAM" id="SSF52743">
    <property type="entry name" value="Subtilisin-like"/>
    <property type="match status" value="1"/>
</dbReference>
<evidence type="ECO:0000313" key="11">
    <source>
        <dbReference type="Proteomes" id="UP000481153"/>
    </source>
</evidence>
<dbReference type="PROSITE" id="PS00138">
    <property type="entry name" value="SUBTILASE_SER"/>
    <property type="match status" value="1"/>
</dbReference>
<keyword evidence="4 7" id="KW-0720">Serine protease</keyword>
<dbReference type="Gene3D" id="3.40.50.200">
    <property type="entry name" value="Peptidase S8/S53 domain"/>
    <property type="match status" value="1"/>
</dbReference>
<name>A0A6G0X861_9STRA</name>
<gene>
    <name evidence="10" type="ORF">Ae201684_007287</name>
</gene>
<sequence>MKTALILAGAVALAQAKITPSAAREIEQNGKTTVRVKLGSTYDILSKIEAQRLPSADARQKVYEALTQLNDNGVKALGSLLDGKKYKKTWIANSLTISDVDSDLANKLSNAAQVVQIDSIRLGQYKIPNVIKNDKPAVKPEAATPNQWGVETVGAPQIWKYYNGSGVVVASIDTGVLITHEAIKAKYRSSKGWFDPYNKTKNAYDTDGHGSHTIGTMVGDFGIGVAPGAQFISCLGLYEGDGDGDHLLDCAQFVLCPTDPDGSNADCSAGADVVNNSWGGDNIYDPWMEEAVAAWKAAGTIPVFANGNDGADCGTTDFPGGYKGVIGVGAIGSYEDDPTTLAFFSSKGAIQVIDPATGKSEVIIKPDVSAPGFFTLSVDISSDTSYVEEAGTSMASPHVSGVVALLKSAQKNLTFDEIKNYLVKTTDQKPLNTTEPPVWYYGKYRNKTALGGPNCNGTLDTAWPNNRFGYGRVNVATILRDGSLHDTRRDQC</sequence>
<dbReference type="Proteomes" id="UP000481153">
    <property type="component" value="Unassembled WGS sequence"/>
</dbReference>
<comment type="similarity">
    <text evidence="1 7">Belongs to the peptidase S8 family.</text>
</comment>
<comment type="catalytic activity">
    <reaction evidence="5">
        <text>Hydrolysis of proteins with broad specificity for peptide bonds, and a preference for a large uncharged residue in P1. Hydrolyzes peptide amides.</text>
        <dbReference type="EC" id="3.4.21.62"/>
    </reaction>
</comment>
<protein>
    <recommendedName>
        <fullName evidence="6">subtilisin</fullName>
        <ecNumber evidence="6">3.4.21.62</ecNumber>
    </recommendedName>
</protein>
<dbReference type="PANTHER" id="PTHR43806">
    <property type="entry name" value="PEPTIDASE S8"/>
    <property type="match status" value="1"/>
</dbReference>
<accession>A0A6G0X861</accession>